<evidence type="ECO:0000313" key="3">
    <source>
        <dbReference type="Proteomes" id="UP000813444"/>
    </source>
</evidence>
<dbReference type="Proteomes" id="UP000813444">
    <property type="component" value="Unassembled WGS sequence"/>
</dbReference>
<feature type="region of interest" description="Disordered" evidence="1">
    <location>
        <begin position="258"/>
        <end position="294"/>
    </location>
</feature>
<evidence type="ECO:0000313" key="2">
    <source>
        <dbReference type="EMBL" id="KAH7310476.1"/>
    </source>
</evidence>
<feature type="region of interest" description="Disordered" evidence="1">
    <location>
        <begin position="608"/>
        <end position="631"/>
    </location>
</feature>
<dbReference type="OrthoDB" id="5082783at2759"/>
<accession>A0A8K0WP13</accession>
<comment type="caution">
    <text evidence="2">The sequence shown here is derived from an EMBL/GenBank/DDBJ whole genome shotgun (WGS) entry which is preliminary data.</text>
</comment>
<protein>
    <submittedName>
        <fullName evidence="2">Uncharacterized protein</fullName>
    </submittedName>
</protein>
<dbReference type="AlphaFoldDB" id="A0A8K0WP13"/>
<feature type="compositionally biased region" description="Low complexity" evidence="1">
    <location>
        <begin position="268"/>
        <end position="279"/>
    </location>
</feature>
<dbReference type="EMBL" id="JAGPNK010000012">
    <property type="protein sequence ID" value="KAH7310476.1"/>
    <property type="molecule type" value="Genomic_DNA"/>
</dbReference>
<reference evidence="2" key="1">
    <citation type="journal article" date="2021" name="Nat. Commun.">
        <title>Genetic determinants of endophytism in the Arabidopsis root mycobiome.</title>
        <authorList>
            <person name="Mesny F."/>
            <person name="Miyauchi S."/>
            <person name="Thiergart T."/>
            <person name="Pickel B."/>
            <person name="Atanasova L."/>
            <person name="Karlsson M."/>
            <person name="Huettel B."/>
            <person name="Barry K.W."/>
            <person name="Haridas S."/>
            <person name="Chen C."/>
            <person name="Bauer D."/>
            <person name="Andreopoulos W."/>
            <person name="Pangilinan J."/>
            <person name="LaButti K."/>
            <person name="Riley R."/>
            <person name="Lipzen A."/>
            <person name="Clum A."/>
            <person name="Drula E."/>
            <person name="Henrissat B."/>
            <person name="Kohler A."/>
            <person name="Grigoriev I.V."/>
            <person name="Martin F.M."/>
            <person name="Hacquard S."/>
        </authorList>
    </citation>
    <scope>NUCLEOTIDE SEQUENCE</scope>
    <source>
        <strain evidence="2">MPI-CAGE-CH-0235</strain>
    </source>
</reference>
<evidence type="ECO:0000256" key="1">
    <source>
        <dbReference type="SAM" id="MobiDB-lite"/>
    </source>
</evidence>
<organism evidence="2 3">
    <name type="scientific">Stachybotrys elegans</name>
    <dbReference type="NCBI Taxonomy" id="80388"/>
    <lineage>
        <taxon>Eukaryota</taxon>
        <taxon>Fungi</taxon>
        <taxon>Dikarya</taxon>
        <taxon>Ascomycota</taxon>
        <taxon>Pezizomycotina</taxon>
        <taxon>Sordariomycetes</taxon>
        <taxon>Hypocreomycetidae</taxon>
        <taxon>Hypocreales</taxon>
        <taxon>Stachybotryaceae</taxon>
        <taxon>Stachybotrys</taxon>
    </lineage>
</organism>
<feature type="region of interest" description="Disordered" evidence="1">
    <location>
        <begin position="130"/>
        <end position="197"/>
    </location>
</feature>
<gene>
    <name evidence="2" type="ORF">B0I35DRAFT_411988</name>
</gene>
<name>A0A8K0WP13_9HYPO</name>
<sequence length="631" mass="69164">MPRRFRNSIGRSLNDLGQQLTAAGDALCSEESLREQFRRGRPTLGRSIGDARLEGVTRYTHVTSNGEDAIVEVNAAGPPGQREVESQAFSVSPSGPRPLIPHESDLGMVLRTGEASRMARVHEVPIANRGRRNAFSAGQGQSFDPRIHSGASRPASDGTSIPLEPAPPYEEFAGGNNGGFSSSGSGTAPPMRGNIPPAAASIQSYNFRRSTQSVQETLHQLNQISTINEHLETIEEEESVPPYPGPMVTTALHSNPPTITAPAASPFDGQTQAQDAAGANSQTPASQFPPHVDSTHVEPSWIIPGNDRFPFKPHTRVTNGSWMRGQFQTFVVGGQTFNVPMELLATSPMWTILLNENTTPGGWNLPTVNAEVFGIFLEAVVSPSGFEGTEPGLNLVLLLNAFKLSIDWSMTNVVHKLHFSIRRYIAQRVFFRNPWTENAQQSAAMNDDYFIFRSEELYRAWQVVYQCNTLSSVLDPQTLVEVYIHTVPEEIWPALTADFSDVFNHMLDRLAAQQVVPPVIDHHAWWLRWFCESGYNGHPWFTEVPNIRENFFELVHSVPDQLVAAAAGQADASPPPPPAAPTELYEEYEGIWEMFVIAELDAGVPDFAGPPSPYVPGRNAGTGSGDIHETD</sequence>
<keyword evidence="3" id="KW-1185">Reference proteome</keyword>
<proteinExistence type="predicted"/>